<name>A0A8K0GS98_9ROSA</name>
<sequence>MEATTTTTTSDDDDEGDWVLLWRLRRRRVIGFFKAFVLDAHNILPKTVPQNIQKIDIISGNGGPGTVYKVHFGAASHFKYMLHQTDAVDTQNLTYGYTVPEGDILRAVLEKITYDMKFEANQDGGSIVKNKFTYYTKGDIKINEDQLRIGKDKVAGSYKGVEAYLVANPDAYN</sequence>
<keyword evidence="3" id="KW-0568">Pathogenesis-related protein</keyword>
<evidence type="ECO:0000313" key="6">
    <source>
        <dbReference type="Proteomes" id="UP000796880"/>
    </source>
</evidence>
<accession>A0A8K0GS98</accession>
<dbReference type="Gene3D" id="3.30.530.20">
    <property type="match status" value="1"/>
</dbReference>
<dbReference type="InterPro" id="IPR000916">
    <property type="entry name" value="Bet_v_I/MLP"/>
</dbReference>
<gene>
    <name evidence="5" type="ORF">FNV43_RR27155</name>
</gene>
<feature type="domain" description="Bet v I/Major latex protein" evidence="4">
    <location>
        <begin position="32"/>
        <end position="167"/>
    </location>
</feature>
<dbReference type="GO" id="GO:0038023">
    <property type="term" value="F:signaling receptor activity"/>
    <property type="evidence" value="ECO:0007669"/>
    <property type="project" value="InterPro"/>
</dbReference>
<dbReference type="EMBL" id="VOIH02000012">
    <property type="protein sequence ID" value="KAF3432415.1"/>
    <property type="molecule type" value="Genomic_DNA"/>
</dbReference>
<keyword evidence="6" id="KW-1185">Reference proteome</keyword>
<evidence type="ECO:0000256" key="2">
    <source>
        <dbReference type="ARBA" id="ARBA00022821"/>
    </source>
</evidence>
<proteinExistence type="inferred from homology"/>
<dbReference type="FunFam" id="3.30.530.20:FF:000007">
    <property type="entry name" value="Major pollen allergen Bet v 1-A"/>
    <property type="match status" value="1"/>
</dbReference>
<dbReference type="PANTHER" id="PTHR31213:SF55">
    <property type="entry name" value="STRESS-INDUCED PROTEIN SAM22"/>
    <property type="match status" value="1"/>
</dbReference>
<dbReference type="Proteomes" id="UP000796880">
    <property type="component" value="Unassembled WGS sequence"/>
</dbReference>
<dbReference type="Pfam" id="PF00407">
    <property type="entry name" value="Bet_v_1"/>
    <property type="match status" value="1"/>
</dbReference>
<dbReference type="InterPro" id="IPR024949">
    <property type="entry name" value="Bet_v_I_allergen"/>
</dbReference>
<evidence type="ECO:0000256" key="3">
    <source>
        <dbReference type="ARBA" id="ARBA00023265"/>
    </source>
</evidence>
<dbReference type="OrthoDB" id="1500546at2759"/>
<organism evidence="5 6">
    <name type="scientific">Rhamnella rubrinervis</name>
    <dbReference type="NCBI Taxonomy" id="2594499"/>
    <lineage>
        <taxon>Eukaryota</taxon>
        <taxon>Viridiplantae</taxon>
        <taxon>Streptophyta</taxon>
        <taxon>Embryophyta</taxon>
        <taxon>Tracheophyta</taxon>
        <taxon>Spermatophyta</taxon>
        <taxon>Magnoliopsida</taxon>
        <taxon>eudicotyledons</taxon>
        <taxon>Gunneridae</taxon>
        <taxon>Pentapetalae</taxon>
        <taxon>rosids</taxon>
        <taxon>fabids</taxon>
        <taxon>Rosales</taxon>
        <taxon>Rhamnaceae</taxon>
        <taxon>rhamnoid group</taxon>
        <taxon>Rhamneae</taxon>
        <taxon>Rhamnella</taxon>
    </lineage>
</organism>
<keyword evidence="2" id="KW-0611">Plant defense</keyword>
<dbReference type="GO" id="GO:0010427">
    <property type="term" value="F:abscisic acid binding"/>
    <property type="evidence" value="ECO:0007669"/>
    <property type="project" value="InterPro"/>
</dbReference>
<dbReference type="PRINTS" id="PR00634">
    <property type="entry name" value="BETALLERGEN"/>
</dbReference>
<evidence type="ECO:0000313" key="5">
    <source>
        <dbReference type="EMBL" id="KAF3432415.1"/>
    </source>
</evidence>
<dbReference type="GO" id="GO:0005634">
    <property type="term" value="C:nucleus"/>
    <property type="evidence" value="ECO:0007669"/>
    <property type="project" value="TreeGrafter"/>
</dbReference>
<comment type="similarity">
    <text evidence="1">Belongs to the BetVI family.</text>
</comment>
<dbReference type="GO" id="GO:0004864">
    <property type="term" value="F:protein phosphatase inhibitor activity"/>
    <property type="evidence" value="ECO:0007669"/>
    <property type="project" value="InterPro"/>
</dbReference>
<dbReference type="SUPFAM" id="SSF55961">
    <property type="entry name" value="Bet v1-like"/>
    <property type="match status" value="1"/>
</dbReference>
<dbReference type="GO" id="GO:0006952">
    <property type="term" value="P:defense response"/>
    <property type="evidence" value="ECO:0007669"/>
    <property type="project" value="UniProtKB-KW"/>
</dbReference>
<dbReference type="CDD" id="cd07816">
    <property type="entry name" value="Bet_v1-like"/>
    <property type="match status" value="1"/>
</dbReference>
<dbReference type="PROSITE" id="PS00451">
    <property type="entry name" value="PATHOGENESIS_BETVI"/>
    <property type="match status" value="1"/>
</dbReference>
<dbReference type="AlphaFoldDB" id="A0A8K0GS98"/>
<dbReference type="InterPro" id="IPR050279">
    <property type="entry name" value="Plant_def-hormone_signal"/>
</dbReference>
<protein>
    <recommendedName>
        <fullName evidence="4">Bet v I/Major latex protein domain-containing protein</fullName>
    </recommendedName>
</protein>
<reference evidence="5" key="1">
    <citation type="submission" date="2020-03" db="EMBL/GenBank/DDBJ databases">
        <title>A high-quality chromosome-level genome assembly of a woody plant with both climbing and erect habits, Rhamnella rubrinervis.</title>
        <authorList>
            <person name="Lu Z."/>
            <person name="Yang Y."/>
            <person name="Zhu X."/>
            <person name="Sun Y."/>
        </authorList>
    </citation>
    <scope>NUCLEOTIDE SEQUENCE</scope>
    <source>
        <strain evidence="5">BYM</strain>
        <tissue evidence="5">Leaf</tissue>
    </source>
</reference>
<evidence type="ECO:0000259" key="4">
    <source>
        <dbReference type="Pfam" id="PF00407"/>
    </source>
</evidence>
<dbReference type="InterPro" id="IPR023393">
    <property type="entry name" value="START-like_dom_sf"/>
</dbReference>
<dbReference type="GO" id="GO:0005737">
    <property type="term" value="C:cytoplasm"/>
    <property type="evidence" value="ECO:0007669"/>
    <property type="project" value="TreeGrafter"/>
</dbReference>
<evidence type="ECO:0000256" key="1">
    <source>
        <dbReference type="ARBA" id="ARBA00009744"/>
    </source>
</evidence>
<dbReference type="PANTHER" id="PTHR31213">
    <property type="entry name" value="OS08G0374000 PROTEIN-RELATED"/>
    <property type="match status" value="1"/>
</dbReference>
<dbReference type="GO" id="GO:0009738">
    <property type="term" value="P:abscisic acid-activated signaling pathway"/>
    <property type="evidence" value="ECO:0007669"/>
    <property type="project" value="InterPro"/>
</dbReference>
<comment type="caution">
    <text evidence="5">The sequence shown here is derived from an EMBL/GenBank/DDBJ whole genome shotgun (WGS) entry which is preliminary data.</text>
</comment>